<dbReference type="RefSeq" id="WP_183092036.1">
    <property type="nucleotide sequence ID" value="NZ_RCUY01000021.1"/>
</dbReference>
<reference evidence="2 3" key="1">
    <citation type="submission" date="2018-10" db="EMBL/GenBank/DDBJ databases">
        <authorList>
            <person name="Li J."/>
        </authorList>
    </citation>
    <scope>NUCLEOTIDE SEQUENCE [LARGE SCALE GENOMIC DNA]</scope>
    <source>
        <strain evidence="2 3">JCM 11654</strain>
    </source>
</reference>
<feature type="non-terminal residue" evidence="2">
    <location>
        <position position="1"/>
    </location>
</feature>
<dbReference type="EMBL" id="RCUY01000021">
    <property type="protein sequence ID" value="RLP78558.1"/>
    <property type="molecule type" value="Genomic_DNA"/>
</dbReference>
<name>A0A3L7AFS1_9MICO</name>
<evidence type="ECO:0000313" key="2">
    <source>
        <dbReference type="EMBL" id="RLP78558.1"/>
    </source>
</evidence>
<accession>A0A3L7AFS1</accession>
<protein>
    <recommendedName>
        <fullName evidence="1">Bacterial Ig-like domain-containing protein</fullName>
    </recommendedName>
</protein>
<proteinExistence type="predicted"/>
<dbReference type="InterPro" id="IPR044016">
    <property type="entry name" value="Big_13"/>
</dbReference>
<dbReference type="Pfam" id="PF19077">
    <property type="entry name" value="Big_13"/>
    <property type="match status" value="1"/>
</dbReference>
<dbReference type="AlphaFoldDB" id="A0A3L7AFS1"/>
<gene>
    <name evidence="2" type="ORF">D9V34_17400</name>
</gene>
<comment type="caution">
    <text evidence="2">The sequence shown here is derived from an EMBL/GenBank/DDBJ whole genome shotgun (WGS) entry which is preliminary data.</text>
</comment>
<feature type="domain" description="Bacterial Ig-like" evidence="1">
    <location>
        <begin position="37"/>
        <end position="113"/>
    </location>
</feature>
<sequence length="116" mass="12368">LNVEQTPVGGAATSRDTVSFKVRTGMSSDVEVTTPTQNGTVTTKTVTYTGKGEPLSKITVKGSTREVASTTVRSDGTWEAIGTFELANGTYNFTVSQEELNGDMKHTNLTFTIKAN</sequence>
<dbReference type="Proteomes" id="UP000269438">
    <property type="component" value="Unassembled WGS sequence"/>
</dbReference>
<keyword evidence="3" id="KW-1185">Reference proteome</keyword>
<evidence type="ECO:0000259" key="1">
    <source>
        <dbReference type="Pfam" id="PF19077"/>
    </source>
</evidence>
<evidence type="ECO:0000313" key="3">
    <source>
        <dbReference type="Proteomes" id="UP000269438"/>
    </source>
</evidence>
<organism evidence="2 3">
    <name type="scientific">Mycetocola lacteus</name>
    <dbReference type="NCBI Taxonomy" id="76637"/>
    <lineage>
        <taxon>Bacteria</taxon>
        <taxon>Bacillati</taxon>
        <taxon>Actinomycetota</taxon>
        <taxon>Actinomycetes</taxon>
        <taxon>Micrococcales</taxon>
        <taxon>Microbacteriaceae</taxon>
        <taxon>Mycetocola</taxon>
    </lineage>
</organism>
<dbReference type="GO" id="GO:0005975">
    <property type="term" value="P:carbohydrate metabolic process"/>
    <property type="evidence" value="ECO:0007669"/>
    <property type="project" value="UniProtKB-ARBA"/>
</dbReference>
<dbReference type="InterPro" id="IPR013783">
    <property type="entry name" value="Ig-like_fold"/>
</dbReference>
<dbReference type="Gene3D" id="2.60.40.10">
    <property type="entry name" value="Immunoglobulins"/>
    <property type="match status" value="1"/>
</dbReference>